<organism evidence="1">
    <name type="scientific">bioreactor metagenome</name>
    <dbReference type="NCBI Taxonomy" id="1076179"/>
    <lineage>
        <taxon>unclassified sequences</taxon>
        <taxon>metagenomes</taxon>
        <taxon>ecological metagenomes</taxon>
    </lineage>
</organism>
<sequence>MLQPDGQGRFLDDQAVAPLLGHLQRHFFAGRAIALLVQRLLDGRDLFRRQLAHELAHVLELAALAFEVGDALGLGQRVDQLV</sequence>
<evidence type="ECO:0000313" key="1">
    <source>
        <dbReference type="EMBL" id="MPN18252.1"/>
    </source>
</evidence>
<dbReference type="AlphaFoldDB" id="A0A645FX13"/>
<accession>A0A645FX13</accession>
<reference evidence="1" key="1">
    <citation type="submission" date="2019-08" db="EMBL/GenBank/DDBJ databases">
        <authorList>
            <person name="Kucharzyk K."/>
            <person name="Murdoch R.W."/>
            <person name="Higgins S."/>
            <person name="Loffler F."/>
        </authorList>
    </citation>
    <scope>NUCLEOTIDE SEQUENCE</scope>
</reference>
<name>A0A645FX13_9ZZZZ</name>
<proteinExistence type="predicted"/>
<gene>
    <name evidence="1" type="ORF">SDC9_165611</name>
</gene>
<comment type="caution">
    <text evidence="1">The sequence shown here is derived from an EMBL/GenBank/DDBJ whole genome shotgun (WGS) entry which is preliminary data.</text>
</comment>
<protein>
    <submittedName>
        <fullName evidence="1">Uncharacterized protein</fullName>
    </submittedName>
</protein>
<dbReference type="EMBL" id="VSSQ01065537">
    <property type="protein sequence ID" value="MPN18252.1"/>
    <property type="molecule type" value="Genomic_DNA"/>
</dbReference>